<dbReference type="EMBL" id="SKBQ01000001">
    <property type="protein sequence ID" value="TPX15670.1"/>
    <property type="molecule type" value="Genomic_DNA"/>
</dbReference>
<organism evidence="2 3">
    <name type="scientific">Thyridium curvatum</name>
    <dbReference type="NCBI Taxonomy" id="1093900"/>
    <lineage>
        <taxon>Eukaryota</taxon>
        <taxon>Fungi</taxon>
        <taxon>Dikarya</taxon>
        <taxon>Ascomycota</taxon>
        <taxon>Pezizomycotina</taxon>
        <taxon>Sordariomycetes</taxon>
        <taxon>Sordariomycetidae</taxon>
        <taxon>Thyridiales</taxon>
        <taxon>Thyridiaceae</taxon>
        <taxon>Thyridium</taxon>
    </lineage>
</organism>
<proteinExistence type="predicted"/>
<sequence length="332" mass="36050">MGLDSGEKFLAEFYAFEESNTPVLRDSHLLEEEADLLAANSSAILPFRPAFAPHRTEQRRSGWEVLARLQRRQWGCPTGTNSCEGIGYPYSCCHEGTTCYRIQDTGLGPVGCCASGQTCGGQITSCGSQDLACPQDLGGGCCIAGYVCEGVGLCLRRRSQLLCGTRAGAATNDLYHYIDQHPLGTCRTVHGRGNRHSHADAALAGRDDAHDYTDDSPAQRQLHDGRDSTGQADPDGIVGSDGHIAKHASGVLSDWLLRLPGDCGRRVLPDWSGLPDDELPTSGVDHYHIQRRHHCGTGDQPTCGTVIIHLRRRVVPLSGERRARPRLLSEWV</sequence>
<comment type="caution">
    <text evidence="2">The sequence shown here is derived from an EMBL/GenBank/DDBJ whole genome shotgun (WGS) entry which is preliminary data.</text>
</comment>
<evidence type="ECO:0000313" key="2">
    <source>
        <dbReference type="EMBL" id="TPX15670.1"/>
    </source>
</evidence>
<dbReference type="PANTHER" id="PTHR39599">
    <property type="entry name" value="GPI-ANCHORED PROTEIN (EUROFUNG)-RELATED-RELATED"/>
    <property type="match status" value="1"/>
</dbReference>
<dbReference type="InParanoid" id="A0A507BGK0"/>
<dbReference type="RefSeq" id="XP_030997381.1">
    <property type="nucleotide sequence ID" value="XM_031138348.1"/>
</dbReference>
<keyword evidence="3" id="KW-1185">Reference proteome</keyword>
<gene>
    <name evidence="2" type="ORF">E0L32_000004</name>
</gene>
<dbReference type="STRING" id="1093900.A0A507BGK0"/>
<feature type="region of interest" description="Disordered" evidence="1">
    <location>
        <begin position="207"/>
        <end position="242"/>
    </location>
</feature>
<evidence type="ECO:0000313" key="3">
    <source>
        <dbReference type="Proteomes" id="UP000319257"/>
    </source>
</evidence>
<name>A0A507BGK0_9PEZI</name>
<dbReference type="PANTHER" id="PTHR39599:SF2">
    <property type="entry name" value="ANCHORED PROTEIN, PUTATIVE (AFU_ORTHOLOGUE AFUA_1G09650)-RELATED"/>
    <property type="match status" value="1"/>
</dbReference>
<dbReference type="AlphaFoldDB" id="A0A507BGK0"/>
<dbReference type="Proteomes" id="UP000319257">
    <property type="component" value="Unassembled WGS sequence"/>
</dbReference>
<protein>
    <submittedName>
        <fullName evidence="2">Uncharacterized protein</fullName>
    </submittedName>
</protein>
<dbReference type="GeneID" id="41967451"/>
<evidence type="ECO:0000256" key="1">
    <source>
        <dbReference type="SAM" id="MobiDB-lite"/>
    </source>
</evidence>
<dbReference type="OrthoDB" id="2426396at2759"/>
<reference evidence="2 3" key="1">
    <citation type="submission" date="2019-06" db="EMBL/GenBank/DDBJ databases">
        <title>Draft genome sequence of the filamentous fungus Phialemoniopsis curvata isolated from diesel fuel.</title>
        <authorList>
            <person name="Varaljay V.A."/>
            <person name="Lyon W.J."/>
            <person name="Crouch A.L."/>
            <person name="Drake C.E."/>
            <person name="Hollomon J.M."/>
            <person name="Nadeau L.J."/>
            <person name="Nunn H.S."/>
            <person name="Stevenson B.S."/>
            <person name="Bojanowski C.L."/>
            <person name="Crookes-Goodson W.J."/>
        </authorList>
    </citation>
    <scope>NUCLEOTIDE SEQUENCE [LARGE SCALE GENOMIC DNA]</scope>
    <source>
        <strain evidence="2 3">D216</strain>
    </source>
</reference>
<accession>A0A507BGK0</accession>